<reference evidence="23" key="3">
    <citation type="submission" date="2025-09" db="UniProtKB">
        <authorList>
            <consortium name="Ensembl"/>
        </authorList>
    </citation>
    <scope>IDENTIFICATION</scope>
</reference>
<reference evidence="23" key="1">
    <citation type="submission" date="2014-08" db="EMBL/GenBank/DDBJ databases">
        <authorList>
            <person name="Senf B."/>
            <person name="Petzold A."/>
            <person name="Downie B.R."/>
            <person name="Koch P."/>
            <person name="Platzer M."/>
        </authorList>
    </citation>
    <scope>NUCLEOTIDE SEQUENCE [LARGE SCALE GENOMIC DNA]</scope>
    <source>
        <strain evidence="23">GRZ</strain>
    </source>
</reference>
<dbReference type="Gene3D" id="3.30.420.10">
    <property type="entry name" value="Ribonuclease H-like superfamily/Ribonuclease H"/>
    <property type="match status" value="1"/>
</dbReference>
<evidence type="ECO:0000256" key="14">
    <source>
        <dbReference type="ARBA" id="ARBA00022918"/>
    </source>
</evidence>
<dbReference type="Pfam" id="PF00665">
    <property type="entry name" value="rve"/>
    <property type="match status" value="1"/>
</dbReference>
<keyword evidence="9" id="KW-0064">Aspartyl protease</keyword>
<dbReference type="Gene3D" id="1.10.340.70">
    <property type="match status" value="1"/>
</dbReference>
<dbReference type="FunFam" id="1.10.340.70:FF:000001">
    <property type="entry name" value="Retrovirus-related Pol polyprotein from transposon gypsy-like Protein"/>
    <property type="match status" value="1"/>
</dbReference>
<feature type="domain" description="Reverse transcriptase" evidence="21">
    <location>
        <begin position="224"/>
        <end position="403"/>
    </location>
</feature>
<dbReference type="InterPro" id="IPR036397">
    <property type="entry name" value="RNaseH_sf"/>
</dbReference>
<dbReference type="Gene3D" id="3.10.10.10">
    <property type="entry name" value="HIV Type 1 Reverse Transcriptase, subunit A, domain 1"/>
    <property type="match status" value="1"/>
</dbReference>
<dbReference type="SUPFAM" id="SSF50630">
    <property type="entry name" value="Acid proteases"/>
    <property type="match status" value="1"/>
</dbReference>
<dbReference type="SUPFAM" id="SSF56672">
    <property type="entry name" value="DNA/RNA polymerases"/>
    <property type="match status" value="1"/>
</dbReference>
<dbReference type="InterPro" id="IPR041588">
    <property type="entry name" value="Integrase_H2C2"/>
</dbReference>
<keyword evidence="4" id="KW-0645">Protease</keyword>
<dbReference type="Proteomes" id="UP000694548">
    <property type="component" value="Chromosome sgr12"/>
</dbReference>
<dbReference type="GO" id="GO:0015074">
    <property type="term" value="P:DNA integration"/>
    <property type="evidence" value="ECO:0007669"/>
    <property type="project" value="UniProtKB-KW"/>
</dbReference>
<evidence type="ECO:0000256" key="7">
    <source>
        <dbReference type="ARBA" id="ARBA00022722"/>
    </source>
</evidence>
<dbReference type="InterPro" id="IPR001584">
    <property type="entry name" value="Integrase_cat-core"/>
</dbReference>
<evidence type="ECO:0000256" key="5">
    <source>
        <dbReference type="ARBA" id="ARBA00022679"/>
    </source>
</evidence>
<dbReference type="Gene3D" id="2.40.50.40">
    <property type="match status" value="1"/>
</dbReference>
<feature type="domain" description="Integrase catalytic" evidence="22">
    <location>
        <begin position="740"/>
        <end position="899"/>
    </location>
</feature>
<dbReference type="GO" id="GO:0005634">
    <property type="term" value="C:nucleus"/>
    <property type="evidence" value="ECO:0007669"/>
    <property type="project" value="UniProtKB-SubCell"/>
</dbReference>
<dbReference type="GO" id="GO:0046872">
    <property type="term" value="F:metal ion binding"/>
    <property type="evidence" value="ECO:0007669"/>
    <property type="project" value="UniProtKB-KW"/>
</dbReference>
<keyword evidence="10" id="KW-0255">Endonuclease</keyword>
<dbReference type="Gene3D" id="3.30.70.270">
    <property type="match status" value="2"/>
</dbReference>
<dbReference type="FunFam" id="3.30.70.270:FF:000020">
    <property type="entry name" value="Transposon Tf2-6 polyprotein-like Protein"/>
    <property type="match status" value="1"/>
</dbReference>
<dbReference type="Ensembl" id="ENSNFUT00015055205.1">
    <property type="protein sequence ID" value="ENSNFUP00015052951.1"/>
    <property type="gene ID" value="ENSNFUG00015024670.1"/>
</dbReference>
<evidence type="ECO:0000256" key="3">
    <source>
        <dbReference type="ARBA" id="ARBA00012180"/>
    </source>
</evidence>
<dbReference type="PROSITE" id="PS50878">
    <property type="entry name" value="RT_POL"/>
    <property type="match status" value="1"/>
</dbReference>
<dbReference type="GO" id="GO:0003887">
    <property type="term" value="F:DNA-directed DNA polymerase activity"/>
    <property type="evidence" value="ECO:0007669"/>
    <property type="project" value="UniProtKB-KW"/>
</dbReference>
<evidence type="ECO:0000256" key="13">
    <source>
        <dbReference type="ARBA" id="ARBA00022908"/>
    </source>
</evidence>
<keyword evidence="6" id="KW-0548">Nucleotidyltransferase</keyword>
<dbReference type="PROSITE" id="PS50994">
    <property type="entry name" value="INTEGRASE"/>
    <property type="match status" value="1"/>
</dbReference>
<evidence type="ECO:0000256" key="1">
    <source>
        <dbReference type="ARBA" id="ARBA00004123"/>
    </source>
</evidence>
<evidence type="ECO:0000259" key="21">
    <source>
        <dbReference type="PROSITE" id="PS50878"/>
    </source>
</evidence>
<evidence type="ECO:0000259" key="22">
    <source>
        <dbReference type="PROSITE" id="PS50994"/>
    </source>
</evidence>
<dbReference type="CDD" id="cd00024">
    <property type="entry name" value="CD_CSD"/>
    <property type="match status" value="1"/>
</dbReference>
<evidence type="ECO:0000256" key="6">
    <source>
        <dbReference type="ARBA" id="ARBA00022695"/>
    </source>
</evidence>
<evidence type="ECO:0000256" key="9">
    <source>
        <dbReference type="ARBA" id="ARBA00022750"/>
    </source>
</evidence>
<keyword evidence="14" id="KW-0695">RNA-directed DNA polymerase</keyword>
<accession>A0A8C6Q5A5</accession>
<dbReference type="InterPro" id="IPR016197">
    <property type="entry name" value="Chromo-like_dom_sf"/>
</dbReference>
<evidence type="ECO:0000256" key="12">
    <source>
        <dbReference type="ARBA" id="ARBA00022842"/>
    </source>
</evidence>
<keyword evidence="13" id="KW-0229">DNA integration</keyword>
<feature type="domain" description="Chromo" evidence="20">
    <location>
        <begin position="1039"/>
        <end position="1087"/>
    </location>
</feature>
<keyword evidence="12" id="KW-0460">Magnesium</keyword>
<dbReference type="Pfam" id="PF17919">
    <property type="entry name" value="RT_RNaseH_2"/>
    <property type="match status" value="1"/>
</dbReference>
<keyword evidence="11" id="KW-0378">Hydrolase</keyword>
<dbReference type="GO" id="GO:0006508">
    <property type="term" value="P:proteolysis"/>
    <property type="evidence" value="ECO:0007669"/>
    <property type="project" value="UniProtKB-KW"/>
</dbReference>
<dbReference type="PROSITE" id="PS50013">
    <property type="entry name" value="CHROMO_2"/>
    <property type="match status" value="1"/>
</dbReference>
<organism evidence="23 24">
    <name type="scientific">Nothobranchius furzeri</name>
    <name type="common">Turquoise killifish</name>
    <dbReference type="NCBI Taxonomy" id="105023"/>
    <lineage>
        <taxon>Eukaryota</taxon>
        <taxon>Metazoa</taxon>
        <taxon>Chordata</taxon>
        <taxon>Craniata</taxon>
        <taxon>Vertebrata</taxon>
        <taxon>Euteleostomi</taxon>
        <taxon>Actinopterygii</taxon>
        <taxon>Neopterygii</taxon>
        <taxon>Teleostei</taxon>
        <taxon>Neoteleostei</taxon>
        <taxon>Acanthomorphata</taxon>
        <taxon>Ovalentaria</taxon>
        <taxon>Atherinomorphae</taxon>
        <taxon>Cyprinodontiformes</taxon>
        <taxon>Nothobranchiidae</taxon>
        <taxon>Nothobranchius</taxon>
    </lineage>
</organism>
<evidence type="ECO:0000313" key="23">
    <source>
        <dbReference type="Ensembl" id="ENSNFUP00015052951.1"/>
    </source>
</evidence>
<dbReference type="PANTHER" id="PTHR37984:SF5">
    <property type="entry name" value="PROTEIN NYNRIN-LIKE"/>
    <property type="match status" value="1"/>
</dbReference>
<dbReference type="AlphaFoldDB" id="A0A8C6Q5A5"/>
<keyword evidence="5" id="KW-0808">Transferase</keyword>
<dbReference type="CDD" id="cd01647">
    <property type="entry name" value="RT_LTR"/>
    <property type="match status" value="1"/>
</dbReference>
<evidence type="ECO:0000256" key="15">
    <source>
        <dbReference type="ARBA" id="ARBA00022932"/>
    </source>
</evidence>
<evidence type="ECO:0000313" key="24">
    <source>
        <dbReference type="Proteomes" id="UP000694548"/>
    </source>
</evidence>
<evidence type="ECO:0000256" key="2">
    <source>
        <dbReference type="ARBA" id="ARBA00010879"/>
    </source>
</evidence>
<dbReference type="InterPro" id="IPR043128">
    <property type="entry name" value="Rev_trsase/Diguanyl_cyclase"/>
</dbReference>
<dbReference type="InterPro" id="IPR021109">
    <property type="entry name" value="Peptidase_aspartic_dom_sf"/>
</dbReference>
<protein>
    <recommendedName>
        <fullName evidence="19">Gypsy retrotransposon integrase-like protein 1</fullName>
        <ecNumber evidence="3">3.1.26.4</ecNumber>
    </recommendedName>
</protein>
<dbReference type="Pfam" id="PF24626">
    <property type="entry name" value="SH3_Tf2-1"/>
    <property type="match status" value="1"/>
</dbReference>
<comment type="subcellular location">
    <subcellularLocation>
        <location evidence="1">Nucleus</location>
    </subcellularLocation>
</comment>
<evidence type="ECO:0000256" key="11">
    <source>
        <dbReference type="ARBA" id="ARBA00022801"/>
    </source>
</evidence>
<evidence type="ECO:0000256" key="16">
    <source>
        <dbReference type="ARBA" id="ARBA00023125"/>
    </source>
</evidence>
<dbReference type="SUPFAM" id="SSF54160">
    <property type="entry name" value="Chromo domain-like"/>
    <property type="match status" value="1"/>
</dbReference>
<evidence type="ECO:0000259" key="20">
    <source>
        <dbReference type="PROSITE" id="PS50013"/>
    </source>
</evidence>
<dbReference type="SUPFAM" id="SSF53098">
    <property type="entry name" value="Ribonuclease H-like"/>
    <property type="match status" value="1"/>
</dbReference>
<dbReference type="GO" id="GO:0003677">
    <property type="term" value="F:DNA binding"/>
    <property type="evidence" value="ECO:0007669"/>
    <property type="project" value="UniProtKB-KW"/>
</dbReference>
<dbReference type="Pfam" id="PF17921">
    <property type="entry name" value="Integrase_H2C2"/>
    <property type="match status" value="1"/>
</dbReference>
<dbReference type="SMART" id="SM00298">
    <property type="entry name" value="CHROMO"/>
    <property type="match status" value="1"/>
</dbReference>
<keyword evidence="18" id="KW-0511">Multifunctional enzyme</keyword>
<dbReference type="Pfam" id="PF00078">
    <property type="entry name" value="RVT_1"/>
    <property type="match status" value="1"/>
</dbReference>
<dbReference type="InterPro" id="IPR056924">
    <property type="entry name" value="SH3_Tf2-1"/>
</dbReference>
<dbReference type="InterPro" id="IPR000953">
    <property type="entry name" value="Chromo/chromo_shadow_dom"/>
</dbReference>
<evidence type="ECO:0000256" key="4">
    <source>
        <dbReference type="ARBA" id="ARBA00022670"/>
    </source>
</evidence>
<proteinExistence type="inferred from homology"/>
<keyword evidence="8" id="KW-0479">Metal-binding</keyword>
<keyword evidence="15" id="KW-0239">DNA-directed DNA polymerase</keyword>
<dbReference type="PANTHER" id="PTHR37984">
    <property type="entry name" value="PROTEIN CBG26694"/>
    <property type="match status" value="1"/>
</dbReference>
<dbReference type="InterPro" id="IPR000477">
    <property type="entry name" value="RT_dom"/>
</dbReference>
<dbReference type="InterPro" id="IPR043502">
    <property type="entry name" value="DNA/RNA_pol_sf"/>
</dbReference>
<dbReference type="InterPro" id="IPR012337">
    <property type="entry name" value="RNaseH-like_sf"/>
</dbReference>
<comment type="similarity">
    <text evidence="2">Belongs to the beta type-B retroviral polymerase family. HERV class-II K(HML-2) pol subfamily.</text>
</comment>
<dbReference type="Gene3D" id="3.10.20.370">
    <property type="match status" value="1"/>
</dbReference>
<dbReference type="InterPro" id="IPR023780">
    <property type="entry name" value="Chromo_domain"/>
</dbReference>
<evidence type="ECO:0000256" key="10">
    <source>
        <dbReference type="ARBA" id="ARBA00022759"/>
    </source>
</evidence>
<keyword evidence="17" id="KW-0233">DNA recombination</keyword>
<dbReference type="InterPro" id="IPR041577">
    <property type="entry name" value="RT_RNaseH_2"/>
</dbReference>
<dbReference type="Gene3D" id="2.40.70.10">
    <property type="entry name" value="Acid Proteases"/>
    <property type="match status" value="1"/>
</dbReference>
<evidence type="ECO:0000256" key="8">
    <source>
        <dbReference type="ARBA" id="ARBA00022723"/>
    </source>
</evidence>
<keyword evidence="16" id="KW-0238">DNA-binding</keyword>
<name>A0A8C6Q5A5_NOTFU</name>
<dbReference type="GeneTree" id="ENSGT01060000248608"/>
<dbReference type="CDD" id="cd09274">
    <property type="entry name" value="RNase_HI_RT_Ty3"/>
    <property type="match status" value="1"/>
</dbReference>
<dbReference type="GO" id="GO:0003964">
    <property type="term" value="F:RNA-directed DNA polymerase activity"/>
    <property type="evidence" value="ECO:0007669"/>
    <property type="project" value="UniProtKB-KW"/>
</dbReference>
<dbReference type="InterPro" id="IPR050951">
    <property type="entry name" value="Retrovirus_Pol_polyprotein"/>
</dbReference>
<dbReference type="FunFam" id="3.10.20.370:FF:000003">
    <property type="entry name" value="Transposon Tf2-6 polyprotein"/>
    <property type="match status" value="1"/>
</dbReference>
<evidence type="ECO:0000256" key="17">
    <source>
        <dbReference type="ARBA" id="ARBA00023172"/>
    </source>
</evidence>
<dbReference type="FunFam" id="3.30.420.10:FF:000032">
    <property type="entry name" value="Retrovirus-related Pol polyprotein from transposon 297-like Protein"/>
    <property type="match status" value="1"/>
</dbReference>
<evidence type="ECO:0000256" key="19">
    <source>
        <dbReference type="ARBA" id="ARBA00039658"/>
    </source>
</evidence>
<dbReference type="Pfam" id="PF13975">
    <property type="entry name" value="gag-asp_proteas"/>
    <property type="match status" value="1"/>
</dbReference>
<keyword evidence="7" id="KW-0540">Nuclease</keyword>
<dbReference type="GO" id="GO:0004190">
    <property type="term" value="F:aspartic-type endopeptidase activity"/>
    <property type="evidence" value="ECO:0007669"/>
    <property type="project" value="UniProtKB-KW"/>
</dbReference>
<keyword evidence="24" id="KW-1185">Reference proteome</keyword>
<dbReference type="GO" id="GO:0006310">
    <property type="term" value="P:DNA recombination"/>
    <property type="evidence" value="ECO:0007669"/>
    <property type="project" value="UniProtKB-KW"/>
</dbReference>
<reference evidence="23" key="2">
    <citation type="submission" date="2025-08" db="UniProtKB">
        <authorList>
            <consortium name="Ensembl"/>
        </authorList>
    </citation>
    <scope>IDENTIFICATION</scope>
</reference>
<dbReference type="Pfam" id="PF00385">
    <property type="entry name" value="Chromo"/>
    <property type="match status" value="1"/>
</dbReference>
<dbReference type="GO" id="GO:0004523">
    <property type="term" value="F:RNA-DNA hybrid ribonuclease activity"/>
    <property type="evidence" value="ECO:0007669"/>
    <property type="project" value="UniProtKB-EC"/>
</dbReference>
<evidence type="ECO:0000256" key="18">
    <source>
        <dbReference type="ARBA" id="ARBA00023268"/>
    </source>
</evidence>
<dbReference type="EC" id="3.1.26.4" evidence="3"/>
<dbReference type="CDD" id="cd00303">
    <property type="entry name" value="retropepsin_like"/>
    <property type="match status" value="1"/>
</dbReference>
<sequence>MSGLLVGSQNSKGSRSVLPCMLYANAKQFPVDALLDSGCEQSLIDTERVRQWGIPTTRLSTPLAVAALDGRSLTTITHRTVPVKLRVSGNHVEEIEFFVFPSLQTAVVLGHPWLLRHNPQVNWETGRVEGWSPRCSQSCLGAAPPNISASRPPSAEKIDLSNVPQEYHDLAQVFSKDRATSLPPHRPFDCSIELLPGAPLPSSRLYHLSRPEQESMETYIQESLAAGLIRPSSSPLGAGFFFVPKKEGTLRPCIDYRGLNQITVKNKYPLPLLSSTFEPVQNARVFSRLDLRNAYHLVRIRQGDEWKTAFKTPIGHYEYLVMPFGLTNAPAVFQALVNSVLGDFLNKFVTVYLDDILIFSEDSAQHVEHVRAVLQRLLENRLYVKAEKCLFHVPQVKFLGFIVEHGRLRADPEKVRGVTEWPTPSSRKQLQRFLGFANFYRRFIKGYSQVAAPLTNLTSVKRPFVWSPEAEAAFQELKRRFTAAPVLHRPDPQRQFVLEVDASETGVGAVLSQVAPEDNKLHPCAFFSRRLSPTESRYDVGDRELLAVKLAIEEWRHWLEGAEQPFLIWTDHKNLIYLKEAKRLNPRQYRWSLFFSRFNFQISYRPGSKNTKPDALSRLYAPDQEPEPEPILPSSCVVGGITWEIRDKVLEALKTEPGPGGPPGRLFVPQALRGQVIHWAHTGRFSIHPGVGRTIALIRRTFWWPSMYIDIKNYISACHVCAQQKGDHRAPAGLLCPLPNPSRPWSHIALDFVVGLPESQGFTCIMSVVDRFSKACHLVPLKGLPSSTVTAKLLVKHVFRLHGIPTEILSDRGPQFVARVWKEFAEALGAKVALTSGHHPQTNGQCERLNQELGAMLRCVCSSQPNTWSTHLAWIEYAHNCHVSTSTGQSPFEASLGYQPSLFPQQSSASVSIPQFLRGARRAWASTRAALERTAARNKQLADRHRRPAPLYSPGQDVWLSSRDIPLKASSRKLTPRFIGPFRVLDTPTPTTVRLDLPRNMKVHPVFHISLVKPVGSSPLCPAPAPPPPARLYKGGLVYSVRRILDSRPRGRGVQYLVDWEGYGPEERSWVPRSFIVDHSLIRDYEESVARTPGGVR</sequence>